<keyword evidence="1" id="KW-0732">Signal</keyword>
<feature type="signal peptide" evidence="1">
    <location>
        <begin position="1"/>
        <end position="15"/>
    </location>
</feature>
<organism evidence="2">
    <name type="scientific">Anguilla anguilla</name>
    <name type="common">European freshwater eel</name>
    <name type="synonym">Muraena anguilla</name>
    <dbReference type="NCBI Taxonomy" id="7936"/>
    <lineage>
        <taxon>Eukaryota</taxon>
        <taxon>Metazoa</taxon>
        <taxon>Chordata</taxon>
        <taxon>Craniata</taxon>
        <taxon>Vertebrata</taxon>
        <taxon>Euteleostomi</taxon>
        <taxon>Actinopterygii</taxon>
        <taxon>Neopterygii</taxon>
        <taxon>Teleostei</taxon>
        <taxon>Anguilliformes</taxon>
        <taxon>Anguillidae</taxon>
        <taxon>Anguilla</taxon>
    </lineage>
</organism>
<evidence type="ECO:0000313" key="2">
    <source>
        <dbReference type="EMBL" id="JAH85993.1"/>
    </source>
</evidence>
<feature type="chain" id="PRO_5012452560" evidence="1">
    <location>
        <begin position="16"/>
        <end position="36"/>
    </location>
</feature>
<protein>
    <submittedName>
        <fullName evidence="2">Uncharacterized protein</fullName>
    </submittedName>
</protein>
<name>A0A0E9W927_ANGAN</name>
<dbReference type="EMBL" id="GBXM01022584">
    <property type="protein sequence ID" value="JAH85993.1"/>
    <property type="molecule type" value="Transcribed_RNA"/>
</dbReference>
<reference evidence="2" key="1">
    <citation type="submission" date="2014-11" db="EMBL/GenBank/DDBJ databases">
        <authorList>
            <person name="Amaro Gonzalez C."/>
        </authorList>
    </citation>
    <scope>NUCLEOTIDE SEQUENCE</scope>
</reference>
<reference evidence="2" key="2">
    <citation type="journal article" date="2015" name="Fish Shellfish Immunol.">
        <title>Early steps in the European eel (Anguilla anguilla)-Vibrio vulnificus interaction in the gills: Role of the RtxA13 toxin.</title>
        <authorList>
            <person name="Callol A."/>
            <person name="Pajuelo D."/>
            <person name="Ebbesson L."/>
            <person name="Teles M."/>
            <person name="MacKenzie S."/>
            <person name="Amaro C."/>
        </authorList>
    </citation>
    <scope>NUCLEOTIDE SEQUENCE</scope>
</reference>
<proteinExistence type="predicted"/>
<sequence>MFFVFLFCFYYTVLKTTTKKKEKKCGAFTFSPRNSF</sequence>
<accession>A0A0E9W927</accession>
<dbReference type="AlphaFoldDB" id="A0A0E9W927"/>
<evidence type="ECO:0000256" key="1">
    <source>
        <dbReference type="SAM" id="SignalP"/>
    </source>
</evidence>